<keyword evidence="3" id="KW-1185">Reference proteome</keyword>
<feature type="transmembrane region" description="Helical" evidence="1">
    <location>
        <begin position="40"/>
        <end position="57"/>
    </location>
</feature>
<protein>
    <submittedName>
        <fullName evidence="2">Uncharacterized protein</fullName>
    </submittedName>
</protein>
<evidence type="ECO:0000256" key="1">
    <source>
        <dbReference type="SAM" id="Phobius"/>
    </source>
</evidence>
<keyword evidence="1" id="KW-0812">Transmembrane</keyword>
<evidence type="ECO:0000313" key="3">
    <source>
        <dbReference type="Proteomes" id="UP001249020"/>
    </source>
</evidence>
<dbReference type="RefSeq" id="WP_311361068.1">
    <property type="nucleotide sequence ID" value="NZ_JAVRIE010000002.1"/>
</dbReference>
<keyword evidence="1" id="KW-1133">Transmembrane helix</keyword>
<dbReference type="AlphaFoldDB" id="A0AAW8QYR4"/>
<organism evidence="2 3">
    <name type="scientific">Brumicola blandensis</name>
    <dbReference type="NCBI Taxonomy" id="3075611"/>
    <lineage>
        <taxon>Bacteria</taxon>
        <taxon>Pseudomonadati</taxon>
        <taxon>Pseudomonadota</taxon>
        <taxon>Gammaproteobacteria</taxon>
        <taxon>Alteromonadales</taxon>
        <taxon>Alteromonadaceae</taxon>
        <taxon>Brumicola</taxon>
    </lineage>
</organism>
<reference evidence="2 3" key="1">
    <citation type="submission" date="2023-09" db="EMBL/GenBank/DDBJ databases">
        <authorList>
            <person name="Rey-Velasco X."/>
        </authorList>
    </citation>
    <scope>NUCLEOTIDE SEQUENCE [LARGE SCALE GENOMIC DNA]</scope>
    <source>
        <strain evidence="2 3">W409</strain>
    </source>
</reference>
<sequence>MPLLIKRPLPPAHKKILTAWVITLVGYVALTFFTRLSFDWLSLSTISNAFLILLIWTEFKQQDMATKVDDAVAYLQVSNGKIVLGEKHLQIEKVNKLVLDIQDDIAYCSLPFNQAKPGVVLSFCFPKEQLDALKQHIQSALPKVKIIEEHSD</sequence>
<gene>
    <name evidence="2" type="ORF">RM544_07115</name>
</gene>
<accession>A0AAW8QYR4</accession>
<name>A0AAW8QYR4_9ALTE</name>
<feature type="transmembrane region" description="Helical" evidence="1">
    <location>
        <begin position="16"/>
        <end position="34"/>
    </location>
</feature>
<proteinExistence type="predicted"/>
<dbReference type="Proteomes" id="UP001249020">
    <property type="component" value="Unassembled WGS sequence"/>
</dbReference>
<keyword evidence="1" id="KW-0472">Membrane</keyword>
<evidence type="ECO:0000313" key="2">
    <source>
        <dbReference type="EMBL" id="MDT0582303.1"/>
    </source>
</evidence>
<comment type="caution">
    <text evidence="2">The sequence shown here is derived from an EMBL/GenBank/DDBJ whole genome shotgun (WGS) entry which is preliminary data.</text>
</comment>
<dbReference type="EMBL" id="JAVRIE010000002">
    <property type="protein sequence ID" value="MDT0582303.1"/>
    <property type="molecule type" value="Genomic_DNA"/>
</dbReference>